<dbReference type="Proteomes" id="UP000320766">
    <property type="component" value="Unassembled WGS sequence"/>
</dbReference>
<dbReference type="Pfam" id="PF08901">
    <property type="entry name" value="DUF1847"/>
    <property type="match status" value="1"/>
</dbReference>
<dbReference type="InterPro" id="IPR014997">
    <property type="entry name" value="DUF1847"/>
</dbReference>
<proteinExistence type="predicted"/>
<dbReference type="EMBL" id="RXIL01000176">
    <property type="protein sequence ID" value="RZN65989.1"/>
    <property type="molecule type" value="Genomic_DNA"/>
</dbReference>
<evidence type="ECO:0000313" key="1">
    <source>
        <dbReference type="EMBL" id="RZN65989.1"/>
    </source>
</evidence>
<dbReference type="AlphaFoldDB" id="A0A520KUA0"/>
<name>A0A520KUA0_9EURY</name>
<evidence type="ECO:0000313" key="2">
    <source>
        <dbReference type="Proteomes" id="UP000320766"/>
    </source>
</evidence>
<comment type="caution">
    <text evidence="1">The sequence shown here is derived from an EMBL/GenBank/DDBJ whole genome shotgun (WGS) entry which is preliminary data.</text>
</comment>
<accession>A0A520KUA0</accession>
<sequence length="221" mass="25267">MREEEIKPTCAKCSKNPCYSDPEAKKPKFCPMINKKEVIEEAMKEYKGEILNFYQASARQERDGYLRPSEVIHPIKCRVEEIMEFAEKMEYKRLGIAFCIGLKEETSMLTKVLENNGFDVVSVCCKCGAFDKEYIGLKDEDKIKPGRHESMCNPISQAAILNDEKTEFNIVLGLCVGHDSLFFKYSEAPTTVLAAKDRLLGHNPLAALYSHYYSRLLKKKD</sequence>
<gene>
    <name evidence="1" type="ORF">EF807_08920</name>
</gene>
<organism evidence="1 2">
    <name type="scientific">Candidatus Methanolliviera hydrocarbonicum</name>
    <dbReference type="NCBI Taxonomy" id="2491085"/>
    <lineage>
        <taxon>Archaea</taxon>
        <taxon>Methanobacteriati</taxon>
        <taxon>Methanobacteriota</taxon>
        <taxon>Candidatus Methanoliparia</taxon>
        <taxon>Candidatus Methanoliparales</taxon>
        <taxon>Candidatus Methanollivieraceae</taxon>
        <taxon>Candidatus Methanolliviera</taxon>
    </lineage>
</organism>
<protein>
    <submittedName>
        <fullName evidence="1">DUF1847 domain-containing protein</fullName>
    </submittedName>
</protein>
<reference evidence="1 2" key="1">
    <citation type="journal article" date="2019" name="Nat. Microbiol.">
        <title>Wide diversity of methane and short-chain alkane metabolisms in uncultured archaea.</title>
        <authorList>
            <person name="Borrel G."/>
            <person name="Adam P.S."/>
            <person name="McKay L.J."/>
            <person name="Chen L.X."/>
            <person name="Sierra-Garcia I.N."/>
            <person name="Sieber C.M."/>
            <person name="Letourneur Q."/>
            <person name="Ghozlane A."/>
            <person name="Andersen G.L."/>
            <person name="Li W.J."/>
            <person name="Hallam S.J."/>
            <person name="Muyzer G."/>
            <person name="de Oliveira V.M."/>
            <person name="Inskeep W.P."/>
            <person name="Banfield J.F."/>
            <person name="Gribaldo S."/>
        </authorList>
    </citation>
    <scope>NUCLEOTIDE SEQUENCE [LARGE SCALE GENOMIC DNA]</scope>
    <source>
        <strain evidence="1">NM1b</strain>
    </source>
</reference>